<accession>A0A9W8BDK4</accession>
<dbReference type="GO" id="GO:0005524">
    <property type="term" value="F:ATP binding"/>
    <property type="evidence" value="ECO:0007669"/>
    <property type="project" value="UniProtKB-UniRule"/>
</dbReference>
<dbReference type="GO" id="GO:0005656">
    <property type="term" value="C:nuclear pre-replicative complex"/>
    <property type="evidence" value="ECO:0007669"/>
    <property type="project" value="UniProtKB-ARBA"/>
</dbReference>
<dbReference type="GO" id="GO:1902975">
    <property type="term" value="P:mitotic DNA replication initiation"/>
    <property type="evidence" value="ECO:0007669"/>
    <property type="project" value="TreeGrafter"/>
</dbReference>
<keyword evidence="4 10" id="KW-0547">Nucleotide-binding</keyword>
<dbReference type="GO" id="GO:0043596">
    <property type="term" value="C:nuclear replication fork"/>
    <property type="evidence" value="ECO:0007669"/>
    <property type="project" value="UniProtKB-ARBA"/>
</dbReference>
<evidence type="ECO:0000256" key="7">
    <source>
        <dbReference type="ARBA" id="ARBA00022840"/>
    </source>
</evidence>
<keyword evidence="15" id="KW-1185">Reference proteome</keyword>
<evidence type="ECO:0000256" key="12">
    <source>
        <dbReference type="SAM" id="MobiDB-lite"/>
    </source>
</evidence>
<organism evidence="14 15">
    <name type="scientific">Coemansia thaxteri</name>
    <dbReference type="NCBI Taxonomy" id="2663907"/>
    <lineage>
        <taxon>Eukaryota</taxon>
        <taxon>Fungi</taxon>
        <taxon>Fungi incertae sedis</taxon>
        <taxon>Zoopagomycota</taxon>
        <taxon>Kickxellomycotina</taxon>
        <taxon>Kickxellomycetes</taxon>
        <taxon>Kickxellales</taxon>
        <taxon>Kickxellaceae</taxon>
        <taxon>Coemansia</taxon>
    </lineage>
</organism>
<evidence type="ECO:0000256" key="10">
    <source>
        <dbReference type="RuleBase" id="RU004070"/>
    </source>
</evidence>
<dbReference type="GO" id="GO:0031261">
    <property type="term" value="C:DNA replication preinitiation complex"/>
    <property type="evidence" value="ECO:0007669"/>
    <property type="project" value="UniProtKB-ARBA"/>
</dbReference>
<evidence type="ECO:0000256" key="9">
    <source>
        <dbReference type="ARBA" id="ARBA00023242"/>
    </source>
</evidence>
<dbReference type="InterPro" id="IPR027417">
    <property type="entry name" value="P-loop_NTPase"/>
</dbReference>
<gene>
    <name evidence="14" type="primary">MCM3</name>
    <name evidence="14" type="ORF">H4R26_003138</name>
</gene>
<dbReference type="SUPFAM" id="SSF52540">
    <property type="entry name" value="P-loop containing nucleoside triphosphate hydrolases"/>
    <property type="match status" value="1"/>
</dbReference>
<feature type="compositionally biased region" description="Basic residues" evidence="12">
    <location>
        <begin position="747"/>
        <end position="757"/>
    </location>
</feature>
<reference evidence="14" key="1">
    <citation type="submission" date="2022-07" db="EMBL/GenBank/DDBJ databases">
        <title>Phylogenomic reconstructions and comparative analyses of Kickxellomycotina fungi.</title>
        <authorList>
            <person name="Reynolds N.K."/>
            <person name="Stajich J.E."/>
            <person name="Barry K."/>
            <person name="Grigoriev I.V."/>
            <person name="Crous P."/>
            <person name="Smith M.E."/>
        </authorList>
    </citation>
    <scope>NUCLEOTIDE SEQUENCE</scope>
    <source>
        <strain evidence="14">IMI 214461</strain>
    </source>
</reference>
<dbReference type="GO" id="GO:0017116">
    <property type="term" value="F:single-stranded DNA helicase activity"/>
    <property type="evidence" value="ECO:0007669"/>
    <property type="project" value="TreeGrafter"/>
</dbReference>
<protein>
    <recommendedName>
        <fullName evidence="11">DNA replication licensing factor MCM3</fullName>
        <ecNumber evidence="11">3.6.4.12</ecNumber>
    </recommendedName>
</protein>
<dbReference type="GO" id="GO:0006279">
    <property type="term" value="P:premeiotic DNA replication"/>
    <property type="evidence" value="ECO:0007669"/>
    <property type="project" value="UniProtKB-ARBA"/>
</dbReference>
<dbReference type="Pfam" id="PF00493">
    <property type="entry name" value="MCM"/>
    <property type="match status" value="1"/>
</dbReference>
<dbReference type="OrthoDB" id="1882346at2759"/>
<dbReference type="InterPro" id="IPR018525">
    <property type="entry name" value="MCM_CS"/>
</dbReference>
<dbReference type="GO" id="GO:0000727">
    <property type="term" value="P:double-strand break repair via break-induced replication"/>
    <property type="evidence" value="ECO:0007669"/>
    <property type="project" value="TreeGrafter"/>
</dbReference>
<dbReference type="Pfam" id="PF23191">
    <property type="entry name" value="WHD_MCM3_C"/>
    <property type="match status" value="1"/>
</dbReference>
<dbReference type="Gene3D" id="2.40.50.140">
    <property type="entry name" value="Nucleic acid-binding proteins"/>
    <property type="match status" value="1"/>
</dbReference>
<dbReference type="InterPro" id="IPR012340">
    <property type="entry name" value="NA-bd_OB-fold"/>
</dbReference>
<evidence type="ECO:0000256" key="3">
    <source>
        <dbReference type="ARBA" id="ARBA00022705"/>
    </source>
</evidence>
<dbReference type="GO" id="GO:0016787">
    <property type="term" value="F:hydrolase activity"/>
    <property type="evidence" value="ECO:0007669"/>
    <property type="project" value="UniProtKB-KW"/>
</dbReference>
<dbReference type="PROSITE" id="PS00847">
    <property type="entry name" value="MCM_1"/>
    <property type="match status" value="1"/>
</dbReference>
<keyword evidence="6 11" id="KW-0347">Helicase</keyword>
<comment type="similarity">
    <text evidence="2 10">Belongs to the MCM family.</text>
</comment>
<evidence type="ECO:0000256" key="6">
    <source>
        <dbReference type="ARBA" id="ARBA00022806"/>
    </source>
</evidence>
<dbReference type="GO" id="GO:0003697">
    <property type="term" value="F:single-stranded DNA binding"/>
    <property type="evidence" value="ECO:0007669"/>
    <property type="project" value="TreeGrafter"/>
</dbReference>
<dbReference type="EC" id="3.6.4.12" evidence="11"/>
<evidence type="ECO:0000313" key="15">
    <source>
        <dbReference type="Proteomes" id="UP001150907"/>
    </source>
</evidence>
<keyword evidence="5 11" id="KW-0378">Hydrolase</keyword>
<comment type="caution">
    <text evidence="14">The sequence shown here is derived from an EMBL/GenBank/DDBJ whole genome shotgun (WGS) entry which is preliminary data.</text>
</comment>
<comment type="subcellular location">
    <subcellularLocation>
        <location evidence="1 11">Nucleus</location>
    </subcellularLocation>
</comment>
<dbReference type="EMBL" id="JANBQF010000230">
    <property type="protein sequence ID" value="KAJ2003323.1"/>
    <property type="molecule type" value="Genomic_DNA"/>
</dbReference>
<dbReference type="GO" id="GO:0006271">
    <property type="term" value="P:DNA strand elongation involved in DNA replication"/>
    <property type="evidence" value="ECO:0007669"/>
    <property type="project" value="TreeGrafter"/>
</dbReference>
<dbReference type="Proteomes" id="UP001150907">
    <property type="component" value="Unassembled WGS sequence"/>
</dbReference>
<feature type="compositionally biased region" description="Acidic residues" evidence="12">
    <location>
        <begin position="762"/>
        <end position="777"/>
    </location>
</feature>
<dbReference type="PRINTS" id="PR01657">
    <property type="entry name" value="MCMFAMILY"/>
</dbReference>
<dbReference type="InterPro" id="IPR008046">
    <property type="entry name" value="Mcm3"/>
</dbReference>
<dbReference type="Gene3D" id="2.20.28.10">
    <property type="match status" value="1"/>
</dbReference>
<dbReference type="InterPro" id="IPR031327">
    <property type="entry name" value="MCM"/>
</dbReference>
<dbReference type="Pfam" id="PF14551">
    <property type="entry name" value="MCM_N"/>
    <property type="match status" value="1"/>
</dbReference>
<dbReference type="PRINTS" id="PR01659">
    <property type="entry name" value="MCMPROTEIN3"/>
</dbReference>
<dbReference type="SUPFAM" id="SSF50249">
    <property type="entry name" value="Nucleic acid-binding proteins"/>
    <property type="match status" value="1"/>
</dbReference>
<dbReference type="PROSITE" id="PS50051">
    <property type="entry name" value="MCM_2"/>
    <property type="match status" value="1"/>
</dbReference>
<dbReference type="Pfam" id="PF17207">
    <property type="entry name" value="MCM_OB"/>
    <property type="match status" value="1"/>
</dbReference>
<evidence type="ECO:0000256" key="11">
    <source>
        <dbReference type="RuleBase" id="RU368061"/>
    </source>
</evidence>
<sequence>MDVSNEPGTLPGANTGTAFTLPETSLAEDLFLERQRHYREYLERDNRVNADYSELGRICGSEKPRLVVSVDHIREFDASLAERLVAEPADYIPAFEAAATEVGQSLATSGGLAVDAHMYRVAVGFRGAFGARHVSPRGLRAGQLGQLMCIEGIVTRCSLVRPKVVRSVHYAEAAKTFYAKSYFDATSSVGGRSDAAAFSSAYPTSDDKGNALTTEYGYSRYMDHQTVNIQEMPERAPPGQLPRGVDVILDDDLVDAVKPGDRVSLVGVYRALGGKATTAASAIFRTVVVANAVRVFGAGSLAAAAGSGSNAADVNARASAAGVPGAVALTDGDIRNIHAVGKRSDAFDLLAQSLAPSICGHSEIKRAILLQLLGGMEKNLINGTHIRGDINVLMVGDPSTAKSQVLRYVLRIAPLAIATTGRGSSGVGLTAAVVSDKDTGERRLEAGAMVLADRGVVCIDEFDKMTDIDRVAIHEVMEQQTVTVAKAGIHTTLNARCSVLAAANPVYGRYDPKRPPHQNIALPDSLLSRFDLLFIVTDAMDEARDRLISAHVLRMHRYVPPGADAGQPVADLLDQGLGTAHVLAAMAEDEEHAARAAPVFEAFNEYLHAGVAAAHASRTRTRTRSRRAVLAGDAGAAKREVLSTDFLRRYLFFARNMVRPVLGADAADDLARAYAELRAQAASSGQPGAAQTTTPITARTLETLIRLATAHAKARLSPTVDAQDADVAKGLLRFALFKEPAAPRAAKPARRQPKRVRTGAEESSESEEDDDEDEEEPASSVPAPARPQPMDVEDEPAAPGAIAPDRLALFKAQLSKAIAERRLDTNDSPWSFPDPFMPALNAGLSPAAAFAIAEAELALLRMQADNRLMFRDNMIIMM</sequence>
<evidence type="ECO:0000256" key="4">
    <source>
        <dbReference type="ARBA" id="ARBA00022741"/>
    </source>
</evidence>
<dbReference type="PANTHER" id="PTHR11630">
    <property type="entry name" value="DNA REPLICATION LICENSING FACTOR MCM FAMILY MEMBER"/>
    <property type="match status" value="1"/>
</dbReference>
<dbReference type="InterPro" id="IPR056575">
    <property type="entry name" value="WH_MCM3_C"/>
</dbReference>
<comment type="function">
    <text evidence="11">Acts as component of the MCM2-7 complex (MCM complex) which is the replicative helicase essential for 'once per cell cycle' DNA replication initiation and elongation in eukaryotic cells. The active ATPase sites in the MCM2-7 ring are formed through the interaction surfaces of two neighboring subunits such that a critical structure of a conserved arginine finger motif is provided in trans relative to the ATP-binding site of the Walker A box of the adjacent subunit. The six ATPase active sites, however, are likely to contribute differentially to the complex helicase activity.</text>
</comment>
<dbReference type="AlphaFoldDB" id="A0A9W8BDK4"/>
<dbReference type="SMART" id="SM00382">
    <property type="entry name" value="AAA"/>
    <property type="match status" value="1"/>
</dbReference>
<feature type="region of interest" description="Disordered" evidence="12">
    <location>
        <begin position="742"/>
        <end position="798"/>
    </location>
</feature>
<dbReference type="GO" id="GO:0042555">
    <property type="term" value="C:MCM complex"/>
    <property type="evidence" value="ECO:0007669"/>
    <property type="project" value="UniProtKB-UniRule"/>
</dbReference>
<evidence type="ECO:0000256" key="2">
    <source>
        <dbReference type="ARBA" id="ARBA00008010"/>
    </source>
</evidence>
<evidence type="ECO:0000256" key="5">
    <source>
        <dbReference type="ARBA" id="ARBA00022801"/>
    </source>
</evidence>
<evidence type="ECO:0000256" key="8">
    <source>
        <dbReference type="ARBA" id="ARBA00023125"/>
    </source>
</evidence>
<evidence type="ECO:0000256" key="1">
    <source>
        <dbReference type="ARBA" id="ARBA00004123"/>
    </source>
</evidence>
<evidence type="ECO:0000313" key="14">
    <source>
        <dbReference type="EMBL" id="KAJ2003323.1"/>
    </source>
</evidence>
<name>A0A9W8BDK4_9FUNG</name>
<dbReference type="Gene3D" id="3.40.50.300">
    <property type="entry name" value="P-loop containing nucleotide triphosphate hydrolases"/>
    <property type="match status" value="1"/>
</dbReference>
<keyword evidence="8 10" id="KW-0238">DNA-binding</keyword>
<evidence type="ECO:0000259" key="13">
    <source>
        <dbReference type="PROSITE" id="PS50051"/>
    </source>
</evidence>
<dbReference type="PANTHER" id="PTHR11630:SF46">
    <property type="entry name" value="DNA REPLICATION LICENSING FACTOR MCM3-RELATED"/>
    <property type="match status" value="1"/>
</dbReference>
<dbReference type="InterPro" id="IPR027925">
    <property type="entry name" value="MCM_N"/>
</dbReference>
<feature type="domain" description="MCM C-terminal AAA(+) ATPase" evidence="13">
    <location>
        <begin position="346"/>
        <end position="552"/>
    </location>
</feature>
<dbReference type="InterPro" id="IPR001208">
    <property type="entry name" value="MCM_dom"/>
</dbReference>
<dbReference type="Pfam" id="PF17855">
    <property type="entry name" value="MCM_lid"/>
    <property type="match status" value="1"/>
</dbReference>
<dbReference type="InterPro" id="IPR003593">
    <property type="entry name" value="AAA+_ATPase"/>
</dbReference>
<keyword evidence="9 11" id="KW-0539">Nucleus</keyword>
<dbReference type="Gene3D" id="3.30.1640.10">
    <property type="entry name" value="mini-chromosome maintenance (MCM) complex, chain A, domain 1"/>
    <property type="match status" value="1"/>
</dbReference>
<dbReference type="InterPro" id="IPR033762">
    <property type="entry name" value="MCM_OB"/>
</dbReference>
<keyword evidence="7 10" id="KW-0067">ATP-binding</keyword>
<proteinExistence type="inferred from homology"/>
<dbReference type="InterPro" id="IPR041562">
    <property type="entry name" value="MCM_lid"/>
</dbReference>
<comment type="subunit">
    <text evidence="11">Component of the MCM2-7 complex.</text>
</comment>
<comment type="catalytic activity">
    <reaction evidence="11">
        <text>ATP + H2O = ADP + phosphate + H(+)</text>
        <dbReference type="Rhea" id="RHEA:13065"/>
        <dbReference type="ChEBI" id="CHEBI:15377"/>
        <dbReference type="ChEBI" id="CHEBI:15378"/>
        <dbReference type="ChEBI" id="CHEBI:30616"/>
        <dbReference type="ChEBI" id="CHEBI:43474"/>
        <dbReference type="ChEBI" id="CHEBI:456216"/>
        <dbReference type="EC" id="3.6.4.12"/>
    </reaction>
</comment>
<keyword evidence="3 11" id="KW-0235">DNA replication</keyword>
<dbReference type="SMART" id="SM00350">
    <property type="entry name" value="MCM"/>
    <property type="match status" value="1"/>
</dbReference>